<name>A0AC35TJR3_9BILA</name>
<proteinExistence type="predicted"/>
<dbReference type="Proteomes" id="UP000095286">
    <property type="component" value="Unplaced"/>
</dbReference>
<sequence>MDVDLSRKKILTNIGYRSDGRLAKEMRHISYETGIQMQAQGSVSWKQGLTELRCAVFGPGPIRNRGRMKREEVYLNIVVNQLPFATRDRKRSNNTKRDRQQQVISRHLETVFKKAIVTELYPKSQIDIYIDILLNDGSAMAACMNAVSVSLASASIPLRYVPTAITCGYADNDFVVDLNGDEEMLNLCRVTLTTKNGGSQVVAIDMKKKCDAKVFDQLVAVAASESAQVNTILSATMLHYAETYMRRVFVVTGANKGVGYGIVRNLLKKVESTKIYLTARDEGRGNEAVKCMLTEFGGRLDKSNEVKFHQLDITKDGSVNNFAKYLKDGGEKIDVLINNAGFAFDNDAKESALEQAQYTIDVNYYGTKRVSNALIPLIKEGGRLVNVTSMMGKMISGFSKENVALFNNDTYTVETIDKFVEDYKKYCEPDTRKQHGYNNSAYRTSKVAEMALTMLQHRQLKDRNILVNGCCPGYVNTDMTNHKGPLTIDQGAETPIFCAISEQAPNGKFLEKCAISKWI</sequence>
<dbReference type="WBParaSite" id="RSKR_0000114800.1">
    <property type="protein sequence ID" value="RSKR_0000114800.1"/>
    <property type="gene ID" value="RSKR_0000114800"/>
</dbReference>
<evidence type="ECO:0000313" key="2">
    <source>
        <dbReference type="WBParaSite" id="RSKR_0000114800.1"/>
    </source>
</evidence>
<protein>
    <submittedName>
        <fullName evidence="2">RNase_PH domain-containing protein</fullName>
    </submittedName>
</protein>
<reference evidence="2" key="1">
    <citation type="submission" date="2016-11" db="UniProtKB">
        <authorList>
            <consortium name="WormBaseParasite"/>
        </authorList>
    </citation>
    <scope>IDENTIFICATION</scope>
    <source>
        <strain evidence="2">KR3021</strain>
    </source>
</reference>
<evidence type="ECO:0000313" key="1">
    <source>
        <dbReference type="Proteomes" id="UP000095286"/>
    </source>
</evidence>
<organism evidence="1 2">
    <name type="scientific">Rhabditophanes sp. KR3021</name>
    <dbReference type="NCBI Taxonomy" id="114890"/>
    <lineage>
        <taxon>Eukaryota</taxon>
        <taxon>Metazoa</taxon>
        <taxon>Ecdysozoa</taxon>
        <taxon>Nematoda</taxon>
        <taxon>Chromadorea</taxon>
        <taxon>Rhabditida</taxon>
        <taxon>Tylenchina</taxon>
        <taxon>Panagrolaimomorpha</taxon>
        <taxon>Strongyloidoidea</taxon>
        <taxon>Alloionematidae</taxon>
        <taxon>Rhabditophanes</taxon>
    </lineage>
</organism>
<accession>A0AC35TJR3</accession>